<dbReference type="InterPro" id="IPR036179">
    <property type="entry name" value="Ig-like_dom_sf"/>
</dbReference>
<organism evidence="4 5">
    <name type="scientific">Coilia grayii</name>
    <name type="common">Gray's grenadier anchovy</name>
    <dbReference type="NCBI Taxonomy" id="363190"/>
    <lineage>
        <taxon>Eukaryota</taxon>
        <taxon>Metazoa</taxon>
        <taxon>Chordata</taxon>
        <taxon>Craniata</taxon>
        <taxon>Vertebrata</taxon>
        <taxon>Euteleostomi</taxon>
        <taxon>Actinopterygii</taxon>
        <taxon>Neopterygii</taxon>
        <taxon>Teleostei</taxon>
        <taxon>Clupei</taxon>
        <taxon>Clupeiformes</taxon>
        <taxon>Clupeoidei</taxon>
        <taxon>Engraulidae</taxon>
        <taxon>Coilinae</taxon>
        <taxon>Coilia</taxon>
    </lineage>
</organism>
<evidence type="ECO:0000256" key="1">
    <source>
        <dbReference type="SAM" id="MobiDB-lite"/>
    </source>
</evidence>
<keyword evidence="2" id="KW-0812">Transmembrane</keyword>
<dbReference type="SUPFAM" id="SSF48726">
    <property type="entry name" value="Immunoglobulin"/>
    <property type="match status" value="2"/>
</dbReference>
<dbReference type="Pfam" id="PF07686">
    <property type="entry name" value="V-set"/>
    <property type="match status" value="1"/>
</dbReference>
<keyword evidence="2" id="KW-0472">Membrane</keyword>
<comment type="caution">
    <text evidence="4">The sequence shown here is derived from an EMBL/GenBank/DDBJ whole genome shotgun (WGS) entry which is preliminary data.</text>
</comment>
<accession>A0ABD1J4C8</accession>
<feature type="compositionally biased region" description="Basic and acidic residues" evidence="1">
    <location>
        <begin position="502"/>
        <end position="526"/>
    </location>
</feature>
<name>A0ABD1J4C8_9TELE</name>
<dbReference type="PANTHER" id="PTHR11422:SF5">
    <property type="entry name" value="DIVERSE IMMUNOGLOBULIN DOMAIN-CONTAINING PROTEIN 1.1 ISOFORM X1-RELATED"/>
    <property type="match status" value="1"/>
</dbReference>
<feature type="region of interest" description="Disordered" evidence="1">
    <location>
        <begin position="502"/>
        <end position="531"/>
    </location>
</feature>
<dbReference type="PANTHER" id="PTHR11422">
    <property type="entry name" value="T-CELL SURFACE GLYCOPROTEIN CD4"/>
    <property type="match status" value="1"/>
</dbReference>
<evidence type="ECO:0000313" key="5">
    <source>
        <dbReference type="Proteomes" id="UP001591681"/>
    </source>
</evidence>
<dbReference type="InterPro" id="IPR003599">
    <property type="entry name" value="Ig_sub"/>
</dbReference>
<feature type="transmembrane region" description="Helical" evidence="2">
    <location>
        <begin position="471"/>
        <end position="495"/>
    </location>
</feature>
<dbReference type="InterPro" id="IPR013106">
    <property type="entry name" value="Ig_V-set"/>
</dbReference>
<protein>
    <recommendedName>
        <fullName evidence="3">Ig-like domain-containing protein</fullName>
    </recommendedName>
</protein>
<dbReference type="EMBL" id="JBHFQA010000019">
    <property type="protein sequence ID" value="KAL2082042.1"/>
    <property type="molecule type" value="Genomic_DNA"/>
</dbReference>
<dbReference type="PROSITE" id="PS50835">
    <property type="entry name" value="IG_LIKE"/>
    <property type="match status" value="1"/>
</dbReference>
<evidence type="ECO:0000313" key="4">
    <source>
        <dbReference type="EMBL" id="KAL2082042.1"/>
    </source>
</evidence>
<dbReference type="InterPro" id="IPR013783">
    <property type="entry name" value="Ig-like_fold"/>
</dbReference>
<feature type="domain" description="Ig-like" evidence="3">
    <location>
        <begin position="264"/>
        <end position="352"/>
    </location>
</feature>
<sequence length="571" mass="63893">MTLLWHFEFILFFILAHHNSGLCRKNTTVYSRTGSDVTIQCVGWNRTDCNIIWTYQNHSVKYDIVGDGRVANETHGAERMRLEPDCSLHIGYVTADDAGLYICKEHQQEFIVANLTVIEVVASSPESEQKVNHTMTIHCLLHMYDSSTHCIPYRADFGLEWIGSGRYDDARLSACNISTKVTLMRNQLGREIICKLMKKGQERASVAYTFSFSDLSNTGCPKEMKVIGLTMALTIAGTVVACGTLQVVWRRRAMLSLCLTHPQPGRCVDQTALYFKERDDVRIPCGNTNYETCSSTTWLFARPGHSEAVEVVNHGMLTSEGSKRADRLKLESDCSLKITKVTTLDAGEYTCQQFSENGKQLGENTVFYLSILTVSTSPAGADMKVNSTVTFFCSLVTYDCNPSGEKDKLEWAGHSPPRHRVQTVSRCNVSLVVTLTPEDHNRRLQCEVKNEENLAASLDYIISLPGYDGSYLVGVMGAVAGVVSVAVCACLVLLWRRKAKHKSENVKPENRDTNLRSEKADLRKTSTDSQQYQDDQVLTYAEIDITANTKRSHDKPIARDETEYAAIKTTY</sequence>
<dbReference type="InterPro" id="IPR007110">
    <property type="entry name" value="Ig-like_dom"/>
</dbReference>
<keyword evidence="2" id="KW-1133">Transmembrane helix</keyword>
<evidence type="ECO:0000256" key="2">
    <source>
        <dbReference type="SAM" id="Phobius"/>
    </source>
</evidence>
<evidence type="ECO:0000259" key="3">
    <source>
        <dbReference type="PROSITE" id="PS50835"/>
    </source>
</evidence>
<dbReference type="Gene3D" id="2.60.40.10">
    <property type="entry name" value="Immunoglobulins"/>
    <property type="match status" value="2"/>
</dbReference>
<dbReference type="Proteomes" id="UP001591681">
    <property type="component" value="Unassembled WGS sequence"/>
</dbReference>
<keyword evidence="5" id="KW-1185">Reference proteome</keyword>
<proteinExistence type="predicted"/>
<feature type="transmembrane region" description="Helical" evidence="2">
    <location>
        <begin position="226"/>
        <end position="249"/>
    </location>
</feature>
<dbReference type="SMART" id="SM00409">
    <property type="entry name" value="IG"/>
    <property type="match status" value="2"/>
</dbReference>
<reference evidence="4 5" key="1">
    <citation type="submission" date="2024-09" db="EMBL/GenBank/DDBJ databases">
        <title>A chromosome-level genome assembly of Gray's grenadier anchovy, Coilia grayii.</title>
        <authorList>
            <person name="Fu Z."/>
        </authorList>
    </citation>
    <scope>NUCLEOTIDE SEQUENCE [LARGE SCALE GENOMIC DNA]</scope>
    <source>
        <strain evidence="4">G4</strain>
        <tissue evidence="4">Muscle</tissue>
    </source>
</reference>
<dbReference type="AlphaFoldDB" id="A0ABD1J4C8"/>
<gene>
    <name evidence="4" type="ORF">ACEWY4_021860</name>
</gene>